<dbReference type="Gene3D" id="3.20.10.10">
    <property type="entry name" value="D-amino Acid Aminotransferase, subunit A, domain 2"/>
    <property type="match status" value="1"/>
</dbReference>
<dbReference type="PANTHER" id="PTHR42743">
    <property type="entry name" value="AMINO-ACID AMINOTRANSFERASE"/>
    <property type="match status" value="1"/>
</dbReference>
<dbReference type="Proteomes" id="UP000434052">
    <property type="component" value="Unassembled WGS sequence"/>
</dbReference>
<proteinExistence type="inferred from homology"/>
<dbReference type="InterPro" id="IPR050571">
    <property type="entry name" value="Class-IV_PLP-Dep_Aminotrnsfr"/>
</dbReference>
<dbReference type="Pfam" id="PF01063">
    <property type="entry name" value="Aminotran_4"/>
    <property type="match status" value="1"/>
</dbReference>
<evidence type="ECO:0000256" key="2">
    <source>
        <dbReference type="ARBA" id="ARBA00009320"/>
    </source>
</evidence>
<comment type="caution">
    <text evidence="4">The sequence shown here is derived from an EMBL/GenBank/DDBJ whole genome shotgun (WGS) entry which is preliminary data.</text>
</comment>
<keyword evidence="4" id="KW-0456">Lyase</keyword>
<dbReference type="AlphaFoldDB" id="A0A6P1ZPS7"/>
<evidence type="ECO:0000313" key="4">
    <source>
        <dbReference type="EMBL" id="TVM36548.1"/>
    </source>
</evidence>
<evidence type="ECO:0000256" key="1">
    <source>
        <dbReference type="ARBA" id="ARBA00001933"/>
    </source>
</evidence>
<dbReference type="FunFam" id="3.20.10.10:FF:000002">
    <property type="entry name" value="D-alanine aminotransferase"/>
    <property type="match status" value="1"/>
</dbReference>
<dbReference type="RefSeq" id="WP_144233583.1">
    <property type="nucleotide sequence ID" value="NZ_QMIF01000001.1"/>
</dbReference>
<dbReference type="SUPFAM" id="SSF56752">
    <property type="entry name" value="D-aminoacid aminotransferase-like PLP-dependent enzymes"/>
    <property type="match status" value="1"/>
</dbReference>
<evidence type="ECO:0000313" key="5">
    <source>
        <dbReference type="Proteomes" id="UP000434052"/>
    </source>
</evidence>
<protein>
    <submittedName>
        <fullName evidence="4">Aminodeoxychorismate lyase</fullName>
    </submittedName>
</protein>
<dbReference type="PANTHER" id="PTHR42743:SF22">
    <property type="entry name" value="D-AMINO-ACID TRANSAMINASE, CHLOROPLASTIC"/>
    <property type="match status" value="1"/>
</dbReference>
<dbReference type="InterPro" id="IPR001544">
    <property type="entry name" value="Aminotrans_IV"/>
</dbReference>
<sequence length="316" mass="35336">MTKDTLGREAYLERLLAAPHPGTDKVLAFYDHRVGAVCTDASLMLLPLDDHLVHRGDGVFETLKYIDGKLYQLEPHINRMKRSSKAIYLDPPCPWDEVAEIVQDVCRAGELRQGNVRILLGRGPGGFGISPYECPEPSLYIVAYKISPKPEEVYEKGATAFRTTVPAKQSYMARIKSTDYLPNMLIVREAHEKGMDFGLCFDDHGFLAEGSTENVCLVDAKGRLVVPEFTNALAGTTLLRAVELLGDEVMVLRRNVRESEIYDAKELMVVGTTLDVMPLVRFNGRPIHDVKPGPVGKRMRELLQHDLQENGIPLFD</sequence>
<dbReference type="OrthoDB" id="9805628at2"/>
<dbReference type="InterPro" id="IPR043132">
    <property type="entry name" value="BCAT-like_C"/>
</dbReference>
<evidence type="ECO:0000256" key="3">
    <source>
        <dbReference type="ARBA" id="ARBA00022898"/>
    </source>
</evidence>
<dbReference type="GO" id="GO:0046394">
    <property type="term" value="P:carboxylic acid biosynthetic process"/>
    <property type="evidence" value="ECO:0007669"/>
    <property type="project" value="UniProtKB-ARBA"/>
</dbReference>
<gene>
    <name evidence="4" type="ORF">DQK91_01070</name>
</gene>
<dbReference type="InterPro" id="IPR043131">
    <property type="entry name" value="BCAT-like_N"/>
</dbReference>
<reference evidence="4 5" key="1">
    <citation type="submission" date="2018-06" db="EMBL/GenBank/DDBJ databases">
        <title>Complete genome of Desulfovibrio marinus P48SEP.</title>
        <authorList>
            <person name="Crispim J.S."/>
            <person name="Vidigal P.M.P."/>
            <person name="Silva L.C.F."/>
            <person name="Araujo L.C."/>
            <person name="Laguardia C.N."/>
            <person name="Dias R.S."/>
            <person name="Sousa M.P."/>
            <person name="Paula S.O."/>
            <person name="Silva C."/>
        </authorList>
    </citation>
    <scope>NUCLEOTIDE SEQUENCE [LARGE SCALE GENOMIC DNA]</scope>
    <source>
        <strain evidence="4 5">P48SEP</strain>
    </source>
</reference>
<dbReference type="EMBL" id="QMIF01000001">
    <property type="protein sequence ID" value="TVM36548.1"/>
    <property type="molecule type" value="Genomic_DNA"/>
</dbReference>
<accession>A0A6P1ZPS7</accession>
<name>A0A6P1ZPS7_9BACT</name>
<dbReference type="GO" id="GO:0008652">
    <property type="term" value="P:amino acid biosynthetic process"/>
    <property type="evidence" value="ECO:0007669"/>
    <property type="project" value="UniProtKB-ARBA"/>
</dbReference>
<keyword evidence="3" id="KW-0663">Pyridoxal phosphate</keyword>
<dbReference type="Gene3D" id="3.30.470.10">
    <property type="match status" value="1"/>
</dbReference>
<organism evidence="4 5">
    <name type="scientific">Oceanidesulfovibrio marinus</name>
    <dbReference type="NCBI Taxonomy" id="370038"/>
    <lineage>
        <taxon>Bacteria</taxon>
        <taxon>Pseudomonadati</taxon>
        <taxon>Thermodesulfobacteriota</taxon>
        <taxon>Desulfovibrionia</taxon>
        <taxon>Desulfovibrionales</taxon>
        <taxon>Desulfovibrionaceae</taxon>
        <taxon>Oceanidesulfovibrio</taxon>
    </lineage>
</organism>
<dbReference type="GO" id="GO:0016829">
    <property type="term" value="F:lyase activity"/>
    <property type="evidence" value="ECO:0007669"/>
    <property type="project" value="UniProtKB-KW"/>
</dbReference>
<comment type="similarity">
    <text evidence="2">Belongs to the class-IV pyridoxal-phosphate-dependent aminotransferase family.</text>
</comment>
<comment type="cofactor">
    <cofactor evidence="1">
        <name>pyridoxal 5'-phosphate</name>
        <dbReference type="ChEBI" id="CHEBI:597326"/>
    </cofactor>
</comment>
<dbReference type="InterPro" id="IPR036038">
    <property type="entry name" value="Aminotransferase-like"/>
</dbReference>